<dbReference type="Gene3D" id="3.30.457.10">
    <property type="entry name" value="Copper amine oxidase-like, N-terminal domain"/>
    <property type="match status" value="1"/>
</dbReference>
<accession>A0ABS4I9F6</accession>
<keyword evidence="3" id="KW-1185">Reference proteome</keyword>
<dbReference type="Proteomes" id="UP001519344">
    <property type="component" value="Unassembled WGS sequence"/>
</dbReference>
<feature type="domain" description="Copper amine oxidase-like N-terminal" evidence="1">
    <location>
        <begin position="24"/>
        <end position="63"/>
    </location>
</feature>
<proteinExistence type="predicted"/>
<protein>
    <recommendedName>
        <fullName evidence="1">Copper amine oxidase-like N-terminal domain-containing protein</fullName>
    </recommendedName>
</protein>
<reference evidence="2 3" key="1">
    <citation type="submission" date="2021-03" db="EMBL/GenBank/DDBJ databases">
        <title>Genomic Encyclopedia of Type Strains, Phase IV (KMG-IV): sequencing the most valuable type-strain genomes for metagenomic binning, comparative biology and taxonomic classification.</title>
        <authorList>
            <person name="Goeker M."/>
        </authorList>
    </citation>
    <scope>NUCLEOTIDE SEQUENCE [LARGE SCALE GENOMIC DNA]</scope>
    <source>
        <strain evidence="2 3">DSM 24950</strain>
    </source>
</reference>
<organism evidence="2 3">
    <name type="scientific">Paenibacillus aceris</name>
    <dbReference type="NCBI Taxonomy" id="869555"/>
    <lineage>
        <taxon>Bacteria</taxon>
        <taxon>Bacillati</taxon>
        <taxon>Bacillota</taxon>
        <taxon>Bacilli</taxon>
        <taxon>Bacillales</taxon>
        <taxon>Paenibacillaceae</taxon>
        <taxon>Paenibacillus</taxon>
    </lineage>
</organism>
<dbReference type="EMBL" id="JAGGKV010000036">
    <property type="protein sequence ID" value="MBP1967548.1"/>
    <property type="molecule type" value="Genomic_DNA"/>
</dbReference>
<dbReference type="SUPFAM" id="SSF55383">
    <property type="entry name" value="Copper amine oxidase, domain N"/>
    <property type="match status" value="1"/>
</dbReference>
<evidence type="ECO:0000313" key="2">
    <source>
        <dbReference type="EMBL" id="MBP1967548.1"/>
    </source>
</evidence>
<name>A0ABS4I9F6_9BACL</name>
<sequence length="297" mass="33984">MLMEQDYDFFEQTAVKCPDGQEYSTLMYNGHVYVPIRYVAENMSANVEYENATQTVTIQQTNVKFDDEVMAPIPTVMFGSDTEEIPTVQGSSCWQVCINTALPDQLLKVHRYKAVGAYPNAKLVVKYPKALEPQNIWISDYKSKQRLTSEVDGSFHLPEEPGVYTLELGSNWNGVGDTLYYFQVEVKDNRELDEAKIREFRRYHIATESELEQIPIRYLGEVDGARVYEVPPVASNVIGSPFYNYNGYVFADKSFSSIIGIKEGRLYTFVALLNIEKVNVKKLYDLMPIELKVKKPQ</sequence>
<dbReference type="InterPro" id="IPR012854">
    <property type="entry name" value="Cu_amine_oxidase-like_N"/>
</dbReference>
<comment type="caution">
    <text evidence="2">The sequence shown here is derived from an EMBL/GenBank/DDBJ whole genome shotgun (WGS) entry which is preliminary data.</text>
</comment>
<dbReference type="Pfam" id="PF07833">
    <property type="entry name" value="Cu_amine_oxidN1"/>
    <property type="match status" value="1"/>
</dbReference>
<gene>
    <name evidence="2" type="ORF">J2Z65_006820</name>
</gene>
<evidence type="ECO:0000259" key="1">
    <source>
        <dbReference type="Pfam" id="PF07833"/>
    </source>
</evidence>
<dbReference type="InterPro" id="IPR036582">
    <property type="entry name" value="Mao_N_sf"/>
</dbReference>
<evidence type="ECO:0000313" key="3">
    <source>
        <dbReference type="Proteomes" id="UP001519344"/>
    </source>
</evidence>